<dbReference type="OrthoDB" id="272778at2759"/>
<evidence type="ECO:0000313" key="4">
    <source>
        <dbReference type="Proteomes" id="UP000274756"/>
    </source>
</evidence>
<keyword evidence="4" id="KW-1185">Reference proteome</keyword>
<sequence>MLFCRPSDILSNVVGRVMQSACIFSSYRMVMPSPFGDSVIEEKEMIRLQRGMYQMQNQSLFLYAPISKAWFVHCQWKYKCHTPHEKCRTNNAWSWSIQDKTRVIIYYKTYFLLSGSVIRIYLSVVNEEFISLSLRDILHFSKIGKLFILKLFYQNPSSLITALILIYYSRWIERRFGSKKFLNFLVINFFLSIISELIVFCFLSYINYDSSQIFFPCGPSALLISLYINFIREFPIVPFVSIFGISLSIHNLPFFAFLQKFWGVQELLY</sequence>
<dbReference type="Proteomes" id="UP000274756">
    <property type="component" value="Unassembled WGS sequence"/>
</dbReference>
<dbReference type="WBParaSite" id="DME_0000493101-mRNA-1">
    <property type="protein sequence ID" value="DME_0000493101-mRNA-1"/>
    <property type="gene ID" value="DME_0000493101"/>
</dbReference>
<dbReference type="AlphaFoldDB" id="A0A0N4UCE0"/>
<evidence type="ECO:0000313" key="2">
    <source>
        <dbReference type="EMBL" id="VDN50579.1"/>
    </source>
</evidence>
<reference evidence="5" key="1">
    <citation type="submission" date="2017-02" db="UniProtKB">
        <authorList>
            <consortium name="WormBaseParasite"/>
        </authorList>
    </citation>
    <scope>IDENTIFICATION</scope>
</reference>
<dbReference type="STRING" id="318479.A0A0N4UCE0"/>
<feature type="transmembrane region" description="Helical" evidence="1">
    <location>
        <begin position="212"/>
        <end position="230"/>
    </location>
</feature>
<keyword evidence="1" id="KW-0472">Membrane</keyword>
<dbReference type="Proteomes" id="UP000038040">
    <property type="component" value="Unplaced"/>
</dbReference>
<feature type="transmembrane region" description="Helical" evidence="1">
    <location>
        <begin position="237"/>
        <end position="258"/>
    </location>
</feature>
<protein>
    <submittedName>
        <fullName evidence="5">Rhomboid domain-containing protein</fullName>
    </submittedName>
</protein>
<keyword evidence="1" id="KW-1133">Transmembrane helix</keyword>
<evidence type="ECO:0000256" key="1">
    <source>
        <dbReference type="SAM" id="Phobius"/>
    </source>
</evidence>
<feature type="transmembrane region" description="Helical" evidence="1">
    <location>
        <begin position="151"/>
        <end position="169"/>
    </location>
</feature>
<keyword evidence="1" id="KW-0812">Transmembrane</keyword>
<organism evidence="3 5">
    <name type="scientific">Dracunculus medinensis</name>
    <name type="common">Guinea worm</name>
    <dbReference type="NCBI Taxonomy" id="318479"/>
    <lineage>
        <taxon>Eukaryota</taxon>
        <taxon>Metazoa</taxon>
        <taxon>Ecdysozoa</taxon>
        <taxon>Nematoda</taxon>
        <taxon>Chromadorea</taxon>
        <taxon>Rhabditida</taxon>
        <taxon>Spirurina</taxon>
        <taxon>Dracunculoidea</taxon>
        <taxon>Dracunculidae</taxon>
        <taxon>Dracunculus</taxon>
    </lineage>
</organism>
<evidence type="ECO:0000313" key="3">
    <source>
        <dbReference type="Proteomes" id="UP000038040"/>
    </source>
</evidence>
<reference evidence="2 4" key="2">
    <citation type="submission" date="2018-11" db="EMBL/GenBank/DDBJ databases">
        <authorList>
            <consortium name="Pathogen Informatics"/>
        </authorList>
    </citation>
    <scope>NUCLEOTIDE SEQUENCE [LARGE SCALE GENOMIC DNA]</scope>
</reference>
<feature type="transmembrane region" description="Helical" evidence="1">
    <location>
        <begin position="103"/>
        <end position="122"/>
    </location>
</feature>
<proteinExistence type="predicted"/>
<evidence type="ECO:0000313" key="5">
    <source>
        <dbReference type="WBParaSite" id="DME_0000493101-mRNA-1"/>
    </source>
</evidence>
<name>A0A0N4UCE0_DRAME</name>
<feature type="transmembrane region" description="Helical" evidence="1">
    <location>
        <begin position="181"/>
        <end position="206"/>
    </location>
</feature>
<gene>
    <name evidence="2" type="ORF">DME_LOCUS552</name>
</gene>
<dbReference type="EMBL" id="UYYG01000004">
    <property type="protein sequence ID" value="VDN50579.1"/>
    <property type="molecule type" value="Genomic_DNA"/>
</dbReference>
<accession>A0A0N4UCE0</accession>